<protein>
    <submittedName>
        <fullName evidence="1">Uncharacterized protein</fullName>
    </submittedName>
</protein>
<dbReference type="RefSeq" id="XP_019035923.1">
    <property type="nucleotide sequence ID" value="XM_019186624.1"/>
</dbReference>
<gene>
    <name evidence="1" type="ORF">WICANDRAFT_98048</name>
</gene>
<evidence type="ECO:0000313" key="2">
    <source>
        <dbReference type="Proteomes" id="UP000094112"/>
    </source>
</evidence>
<keyword evidence="2" id="KW-1185">Reference proteome</keyword>
<organism evidence="1 2">
    <name type="scientific">Wickerhamomyces anomalus (strain ATCC 58044 / CBS 1984 / NCYC 433 / NRRL Y-366-8)</name>
    <name type="common">Yeast</name>
    <name type="synonym">Hansenula anomala</name>
    <dbReference type="NCBI Taxonomy" id="683960"/>
    <lineage>
        <taxon>Eukaryota</taxon>
        <taxon>Fungi</taxon>
        <taxon>Dikarya</taxon>
        <taxon>Ascomycota</taxon>
        <taxon>Saccharomycotina</taxon>
        <taxon>Saccharomycetes</taxon>
        <taxon>Phaffomycetales</taxon>
        <taxon>Wickerhamomycetaceae</taxon>
        <taxon>Wickerhamomyces</taxon>
    </lineage>
</organism>
<sequence length="152" mass="17072">MEDKFDTFVETSDNRDDLLIYSMNGVDSNFISDFDPLVVNSQFGILIKNNSSKINHLNVILDSNDQHSDSLILYLLKTFGANVKSINVSIVGENVYKSRLSQILSISVTVQEYDPEKELNGLVLKGLNIGTLADDIEQSKHCDYDLLLLKEL</sequence>
<dbReference type="EMBL" id="KV454215">
    <property type="protein sequence ID" value="ODQ56716.1"/>
    <property type="molecule type" value="Genomic_DNA"/>
</dbReference>
<accession>A0A1E3NUB6</accession>
<evidence type="ECO:0000313" key="1">
    <source>
        <dbReference type="EMBL" id="ODQ56716.1"/>
    </source>
</evidence>
<dbReference type="Proteomes" id="UP000094112">
    <property type="component" value="Unassembled WGS sequence"/>
</dbReference>
<reference evidence="1 2" key="1">
    <citation type="journal article" date="2016" name="Proc. Natl. Acad. Sci. U.S.A.">
        <title>Comparative genomics of biotechnologically important yeasts.</title>
        <authorList>
            <person name="Riley R."/>
            <person name="Haridas S."/>
            <person name="Wolfe K.H."/>
            <person name="Lopes M.R."/>
            <person name="Hittinger C.T."/>
            <person name="Goeker M."/>
            <person name="Salamov A.A."/>
            <person name="Wisecaver J.H."/>
            <person name="Long T.M."/>
            <person name="Calvey C.H."/>
            <person name="Aerts A.L."/>
            <person name="Barry K.W."/>
            <person name="Choi C."/>
            <person name="Clum A."/>
            <person name="Coughlan A.Y."/>
            <person name="Deshpande S."/>
            <person name="Douglass A.P."/>
            <person name="Hanson S.J."/>
            <person name="Klenk H.-P."/>
            <person name="LaButti K.M."/>
            <person name="Lapidus A."/>
            <person name="Lindquist E.A."/>
            <person name="Lipzen A.M."/>
            <person name="Meier-Kolthoff J.P."/>
            <person name="Ohm R.A."/>
            <person name="Otillar R.P."/>
            <person name="Pangilinan J.L."/>
            <person name="Peng Y."/>
            <person name="Rokas A."/>
            <person name="Rosa C.A."/>
            <person name="Scheuner C."/>
            <person name="Sibirny A.A."/>
            <person name="Slot J.C."/>
            <person name="Stielow J.B."/>
            <person name="Sun H."/>
            <person name="Kurtzman C.P."/>
            <person name="Blackwell M."/>
            <person name="Grigoriev I.V."/>
            <person name="Jeffries T.W."/>
        </authorList>
    </citation>
    <scope>NUCLEOTIDE SEQUENCE [LARGE SCALE GENOMIC DNA]</scope>
    <source>
        <strain evidence="2">ATCC 58044 / CBS 1984 / NCYC 433 / NRRL Y-366-8</strain>
    </source>
</reference>
<name>A0A1E3NUB6_WICAA</name>
<dbReference type="GeneID" id="30203870"/>
<proteinExistence type="predicted"/>
<dbReference type="AlphaFoldDB" id="A0A1E3NUB6"/>